<evidence type="ECO:0000313" key="9">
    <source>
        <dbReference type="Proteomes" id="UP001557484"/>
    </source>
</evidence>
<evidence type="ECO:0000313" key="8">
    <source>
        <dbReference type="EMBL" id="MEX1663927.1"/>
    </source>
</evidence>
<evidence type="ECO:0000259" key="7">
    <source>
        <dbReference type="Pfam" id="PF00171"/>
    </source>
</evidence>
<dbReference type="InterPro" id="IPR016161">
    <property type="entry name" value="Ald_DH/histidinol_DH"/>
</dbReference>
<evidence type="ECO:0000256" key="2">
    <source>
        <dbReference type="ARBA" id="ARBA00023002"/>
    </source>
</evidence>
<keyword evidence="9" id="KW-1185">Reference proteome</keyword>
<evidence type="ECO:0000256" key="6">
    <source>
        <dbReference type="RuleBase" id="RU003345"/>
    </source>
</evidence>
<dbReference type="Pfam" id="PF00171">
    <property type="entry name" value="Aldedh"/>
    <property type="match status" value="1"/>
</dbReference>
<dbReference type="PANTHER" id="PTHR43570:SF20">
    <property type="entry name" value="ALDEHYDE DEHYDROGENASE ALDX-RELATED"/>
    <property type="match status" value="1"/>
</dbReference>
<evidence type="ECO:0000256" key="1">
    <source>
        <dbReference type="ARBA" id="ARBA00009986"/>
    </source>
</evidence>
<keyword evidence="2 4" id="KW-0560">Oxidoreductase</keyword>
<dbReference type="PROSITE" id="PS00687">
    <property type="entry name" value="ALDEHYDE_DEHYDR_GLU"/>
    <property type="match status" value="1"/>
</dbReference>
<proteinExistence type="inferred from homology"/>
<accession>A0ABV3TRW7</accession>
<dbReference type="SUPFAM" id="SSF53720">
    <property type="entry name" value="ALDH-like"/>
    <property type="match status" value="1"/>
</dbReference>
<organism evidence="8 9">
    <name type="scientific">Zhongshania arctica</name>
    <dbReference type="NCBI Taxonomy" id="3238302"/>
    <lineage>
        <taxon>Bacteria</taxon>
        <taxon>Pseudomonadati</taxon>
        <taxon>Pseudomonadota</taxon>
        <taxon>Gammaproteobacteria</taxon>
        <taxon>Cellvibrionales</taxon>
        <taxon>Spongiibacteraceae</taxon>
        <taxon>Zhongshania</taxon>
    </lineage>
</organism>
<evidence type="ECO:0000256" key="4">
    <source>
        <dbReference type="PIRNR" id="PIRNR036492"/>
    </source>
</evidence>
<name>A0ABV3TRW7_9GAMM</name>
<dbReference type="InterPro" id="IPR016163">
    <property type="entry name" value="Ald_DH_C"/>
</dbReference>
<keyword evidence="3" id="KW-0520">NAD</keyword>
<feature type="domain" description="Aldehyde dehydrogenase" evidence="7">
    <location>
        <begin position="11"/>
        <end position="439"/>
    </location>
</feature>
<dbReference type="InterPro" id="IPR029510">
    <property type="entry name" value="Ald_DH_CS_GLU"/>
</dbReference>
<protein>
    <recommendedName>
        <fullName evidence="4">Aldehyde dehydrogenase</fullName>
    </recommendedName>
</protein>
<dbReference type="RefSeq" id="WP_368374056.1">
    <property type="nucleotide sequence ID" value="NZ_JBFRYB010000001.1"/>
</dbReference>
<dbReference type="PANTHER" id="PTHR43570">
    <property type="entry name" value="ALDEHYDE DEHYDROGENASE"/>
    <property type="match status" value="1"/>
</dbReference>
<sequence>MNAENKIAVDEVSEVFDLQTENQWHVRRSSAAQRIEKLKRLRAAVLSYEDEIKSALFLDLRKNEEAATLELDAVYGDIDDAIASVTEWMKPVIVETSEAFKSARAKLVYEARGIVLLFGAWNFPFTLVFQPLVPIIAAGNCAIVKPNELSPNTSLVISKIVKDVFDKEEIAVFEGGVDLANRLLELPIDHVFFTGSPAVGKIVMAAAAKHLASVTLELGGKNPVIVDKSANIEDAAAKIAFLRNMNTGQVCLCPENVYVHEDCKDEFIAVAKATYSATCYVDGELNTDVHGKIVDKRNLDRVRGYLDDAIAKGASLEFGGQVDESTQSIHPTILTNVPHDARIMSEEVFGPILSIFTYKDISEVYKSLQKQEKPLALYVFSEDDNFVEDVLANTSSGGVTVNHCVMHYLEHNLPFGGVNGSGIGRYHGIHGFKELSHERAVLHTAVEV</sequence>
<dbReference type="Gene3D" id="3.40.309.10">
    <property type="entry name" value="Aldehyde Dehydrogenase, Chain A, domain 2"/>
    <property type="match status" value="1"/>
</dbReference>
<feature type="active site" evidence="5">
    <location>
        <position position="217"/>
    </location>
</feature>
<dbReference type="InterPro" id="IPR016162">
    <property type="entry name" value="Ald_DH_N"/>
</dbReference>
<dbReference type="Gene3D" id="3.40.605.10">
    <property type="entry name" value="Aldehyde Dehydrogenase, Chain A, domain 1"/>
    <property type="match status" value="1"/>
</dbReference>
<dbReference type="InterPro" id="IPR015590">
    <property type="entry name" value="Aldehyde_DH_dom"/>
</dbReference>
<comment type="caution">
    <text evidence="8">The sequence shown here is derived from an EMBL/GenBank/DDBJ whole genome shotgun (WGS) entry which is preliminary data.</text>
</comment>
<gene>
    <name evidence="8" type="ORF">AB4875_00440</name>
</gene>
<dbReference type="PIRSF" id="PIRSF036492">
    <property type="entry name" value="ALDH"/>
    <property type="match status" value="1"/>
</dbReference>
<evidence type="ECO:0000256" key="3">
    <source>
        <dbReference type="ARBA" id="ARBA00023027"/>
    </source>
</evidence>
<dbReference type="EMBL" id="JBFRYB010000001">
    <property type="protein sequence ID" value="MEX1663927.1"/>
    <property type="molecule type" value="Genomic_DNA"/>
</dbReference>
<reference evidence="8 9" key="1">
    <citation type="journal article" date="2011" name="Int. J. Syst. Evol. Microbiol.">
        <title>Zhongshania antarctica gen. nov., sp. nov. and Zhongshania guokunii sp. nov., gammaproteobacteria respectively isolated from coastal attached (fast) ice and surface seawater of the Antarctic.</title>
        <authorList>
            <person name="Li H.J."/>
            <person name="Zhang X.Y."/>
            <person name="Chen C.X."/>
            <person name="Zhang Y.J."/>
            <person name="Gao Z.M."/>
            <person name="Yu Y."/>
            <person name="Chen X.L."/>
            <person name="Chen B."/>
            <person name="Zhang Y.Z."/>
        </authorList>
    </citation>
    <scope>NUCLEOTIDE SEQUENCE [LARGE SCALE GENOMIC DNA]</scope>
    <source>
        <strain evidence="8 9">R06B22</strain>
    </source>
</reference>
<evidence type="ECO:0000256" key="5">
    <source>
        <dbReference type="PROSITE-ProRule" id="PRU10007"/>
    </source>
</evidence>
<comment type="similarity">
    <text evidence="1 4 6">Belongs to the aldehyde dehydrogenase family.</text>
</comment>
<dbReference type="InterPro" id="IPR012394">
    <property type="entry name" value="Aldehyde_DH_NAD(P)"/>
</dbReference>
<dbReference type="Proteomes" id="UP001557484">
    <property type="component" value="Unassembled WGS sequence"/>
</dbReference>